<dbReference type="AlphaFoldDB" id="A0A1L9TN32"/>
<dbReference type="RefSeq" id="XP_040704652.1">
    <property type="nucleotide sequence ID" value="XM_040850884.1"/>
</dbReference>
<organism evidence="2 3">
    <name type="scientific">Aspergillus sydowii CBS 593.65</name>
    <dbReference type="NCBI Taxonomy" id="1036612"/>
    <lineage>
        <taxon>Eukaryota</taxon>
        <taxon>Fungi</taxon>
        <taxon>Dikarya</taxon>
        <taxon>Ascomycota</taxon>
        <taxon>Pezizomycotina</taxon>
        <taxon>Eurotiomycetes</taxon>
        <taxon>Eurotiomycetidae</taxon>
        <taxon>Eurotiales</taxon>
        <taxon>Aspergillaceae</taxon>
        <taxon>Aspergillus</taxon>
        <taxon>Aspergillus subgen. Nidulantes</taxon>
    </lineage>
</organism>
<evidence type="ECO:0000256" key="1">
    <source>
        <dbReference type="SAM" id="SignalP"/>
    </source>
</evidence>
<dbReference type="GeneID" id="63766957"/>
<accession>A0A1L9TN32</accession>
<reference evidence="3" key="1">
    <citation type="journal article" date="2017" name="Genome Biol.">
        <title>Comparative genomics reveals high biological diversity and specific adaptations in the industrially and medically important fungal genus Aspergillus.</title>
        <authorList>
            <person name="de Vries R.P."/>
            <person name="Riley R."/>
            <person name="Wiebenga A."/>
            <person name="Aguilar-Osorio G."/>
            <person name="Amillis S."/>
            <person name="Uchima C.A."/>
            <person name="Anderluh G."/>
            <person name="Asadollahi M."/>
            <person name="Askin M."/>
            <person name="Barry K."/>
            <person name="Battaglia E."/>
            <person name="Bayram O."/>
            <person name="Benocci T."/>
            <person name="Braus-Stromeyer S.A."/>
            <person name="Caldana C."/>
            <person name="Canovas D."/>
            <person name="Cerqueira G.C."/>
            <person name="Chen F."/>
            <person name="Chen W."/>
            <person name="Choi C."/>
            <person name="Clum A."/>
            <person name="Dos Santos R.A."/>
            <person name="Damasio A.R."/>
            <person name="Diallinas G."/>
            <person name="Emri T."/>
            <person name="Fekete E."/>
            <person name="Flipphi M."/>
            <person name="Freyberg S."/>
            <person name="Gallo A."/>
            <person name="Gournas C."/>
            <person name="Habgood R."/>
            <person name="Hainaut M."/>
            <person name="Harispe M.L."/>
            <person name="Henrissat B."/>
            <person name="Hilden K.S."/>
            <person name="Hope R."/>
            <person name="Hossain A."/>
            <person name="Karabika E."/>
            <person name="Karaffa L."/>
            <person name="Karanyi Z."/>
            <person name="Krasevec N."/>
            <person name="Kuo A."/>
            <person name="Kusch H."/>
            <person name="LaButti K."/>
            <person name="Lagendijk E.L."/>
            <person name="Lapidus A."/>
            <person name="Levasseur A."/>
            <person name="Lindquist E."/>
            <person name="Lipzen A."/>
            <person name="Logrieco A.F."/>
            <person name="MacCabe A."/>
            <person name="Maekelae M.R."/>
            <person name="Malavazi I."/>
            <person name="Melin P."/>
            <person name="Meyer V."/>
            <person name="Mielnichuk N."/>
            <person name="Miskei M."/>
            <person name="Molnar A.P."/>
            <person name="Mule G."/>
            <person name="Ngan C.Y."/>
            <person name="Orejas M."/>
            <person name="Orosz E."/>
            <person name="Ouedraogo J.P."/>
            <person name="Overkamp K.M."/>
            <person name="Park H.-S."/>
            <person name="Perrone G."/>
            <person name="Piumi F."/>
            <person name="Punt P.J."/>
            <person name="Ram A.F."/>
            <person name="Ramon A."/>
            <person name="Rauscher S."/>
            <person name="Record E."/>
            <person name="Riano-Pachon D.M."/>
            <person name="Robert V."/>
            <person name="Roehrig J."/>
            <person name="Ruller R."/>
            <person name="Salamov A."/>
            <person name="Salih N.S."/>
            <person name="Samson R.A."/>
            <person name="Sandor E."/>
            <person name="Sanguinetti M."/>
            <person name="Schuetze T."/>
            <person name="Sepcic K."/>
            <person name="Shelest E."/>
            <person name="Sherlock G."/>
            <person name="Sophianopoulou V."/>
            <person name="Squina F.M."/>
            <person name="Sun H."/>
            <person name="Susca A."/>
            <person name="Todd R.B."/>
            <person name="Tsang A."/>
            <person name="Unkles S.E."/>
            <person name="van de Wiele N."/>
            <person name="van Rossen-Uffink D."/>
            <person name="Oliveira J.V."/>
            <person name="Vesth T.C."/>
            <person name="Visser J."/>
            <person name="Yu J.-H."/>
            <person name="Zhou M."/>
            <person name="Andersen M.R."/>
            <person name="Archer D.B."/>
            <person name="Baker S.E."/>
            <person name="Benoit I."/>
            <person name="Brakhage A.A."/>
            <person name="Braus G.H."/>
            <person name="Fischer R."/>
            <person name="Frisvad J.C."/>
            <person name="Goldman G.H."/>
            <person name="Houbraken J."/>
            <person name="Oakley B."/>
            <person name="Pocsi I."/>
            <person name="Scazzocchio C."/>
            <person name="Seiboth B."/>
            <person name="vanKuyk P.A."/>
            <person name="Wortman J."/>
            <person name="Dyer P.S."/>
            <person name="Grigoriev I.V."/>
        </authorList>
    </citation>
    <scope>NUCLEOTIDE SEQUENCE [LARGE SCALE GENOMIC DNA]</scope>
    <source>
        <strain evidence="3">CBS 593.65</strain>
    </source>
</reference>
<dbReference type="OrthoDB" id="4526936at2759"/>
<evidence type="ECO:0008006" key="4">
    <source>
        <dbReference type="Google" id="ProtNLM"/>
    </source>
</evidence>
<evidence type="ECO:0000313" key="2">
    <source>
        <dbReference type="EMBL" id="OJJ60846.1"/>
    </source>
</evidence>
<dbReference type="EMBL" id="KV878584">
    <property type="protein sequence ID" value="OJJ60846.1"/>
    <property type="molecule type" value="Genomic_DNA"/>
</dbReference>
<dbReference type="Proteomes" id="UP000184356">
    <property type="component" value="Unassembled WGS sequence"/>
</dbReference>
<dbReference type="STRING" id="1036612.A0A1L9TN32"/>
<keyword evidence="1" id="KW-0732">Signal</keyword>
<feature type="signal peptide" evidence="1">
    <location>
        <begin position="1"/>
        <end position="17"/>
    </location>
</feature>
<keyword evidence="3" id="KW-1185">Reference proteome</keyword>
<name>A0A1L9TN32_9EURO</name>
<sequence>MRSSLVLLAGLAGSALALPTASPELDARTFGLVDGLVDTIKDLLHGQTPAHILGGISSEAAAALGGSALGCKAGSVDLEYRKKLASWLKNGAGSHLEASLKKELLSWCEGNVKELDVAHLAQLGFFLPQAVSIAAENGLFMTVNGVFSLASETIGVLTATAQSALEAAIKVLGEIDWKIRSGLEFCAAGGVVSDLDVEIINALKAWLNSSKCTLSAELKKTVLSWIQGNIGGDVIHIPSLPVGGVSAISLGHSIEALVEAGGALVSSAQASLTAFLQTDDALDIDVEIMDLLHLCANGGLAIDIELAHRIELSLWLSSSKCNLGTV</sequence>
<feature type="chain" id="PRO_5012273515" description="Cell wall protein" evidence="1">
    <location>
        <begin position="18"/>
        <end position="326"/>
    </location>
</feature>
<protein>
    <recommendedName>
        <fullName evidence="4">Cell wall protein</fullName>
    </recommendedName>
</protein>
<gene>
    <name evidence="2" type="ORF">ASPSYDRAFT_771658</name>
</gene>
<proteinExistence type="predicted"/>
<evidence type="ECO:0000313" key="3">
    <source>
        <dbReference type="Proteomes" id="UP000184356"/>
    </source>
</evidence>
<dbReference type="VEuPathDB" id="FungiDB:ASPSYDRAFT_771658"/>